<keyword evidence="2" id="KW-0732">Signal</keyword>
<evidence type="ECO:0000256" key="1">
    <source>
        <dbReference type="SAM" id="MobiDB-lite"/>
    </source>
</evidence>
<feature type="compositionally biased region" description="Pro residues" evidence="1">
    <location>
        <begin position="38"/>
        <end position="76"/>
    </location>
</feature>
<keyword evidence="4" id="KW-1185">Reference proteome</keyword>
<name>A0A834JBX7_VESVU</name>
<dbReference type="Proteomes" id="UP000614350">
    <property type="component" value="Unassembled WGS sequence"/>
</dbReference>
<comment type="caution">
    <text evidence="3">The sequence shown here is derived from an EMBL/GenBank/DDBJ whole genome shotgun (WGS) entry which is preliminary data.</text>
</comment>
<reference evidence="3" key="1">
    <citation type="journal article" date="2020" name="G3 (Bethesda)">
        <title>High-Quality Assemblies for Three Invasive Social Wasps from the &lt;i&gt;Vespula&lt;/i&gt; Genus.</title>
        <authorList>
            <person name="Harrop T.W.R."/>
            <person name="Guhlin J."/>
            <person name="McLaughlin G.M."/>
            <person name="Permina E."/>
            <person name="Stockwell P."/>
            <person name="Gilligan J."/>
            <person name="Le Lec M.F."/>
            <person name="Gruber M.A.M."/>
            <person name="Quinn O."/>
            <person name="Lovegrove M."/>
            <person name="Duncan E.J."/>
            <person name="Remnant E.J."/>
            <person name="Van Eeckhoven J."/>
            <person name="Graham B."/>
            <person name="Knapp R.A."/>
            <person name="Langford K.W."/>
            <person name="Kronenberg Z."/>
            <person name="Press M.O."/>
            <person name="Eacker S.M."/>
            <person name="Wilson-Rankin E.E."/>
            <person name="Purcell J."/>
            <person name="Lester P.J."/>
            <person name="Dearden P.K."/>
        </authorList>
    </citation>
    <scope>NUCLEOTIDE SEQUENCE</scope>
    <source>
        <strain evidence="3">Marl-1</strain>
    </source>
</reference>
<organism evidence="3 4">
    <name type="scientific">Vespula vulgaris</name>
    <name type="common">Yellow jacket</name>
    <name type="synonym">Wasp</name>
    <dbReference type="NCBI Taxonomy" id="7454"/>
    <lineage>
        <taxon>Eukaryota</taxon>
        <taxon>Metazoa</taxon>
        <taxon>Ecdysozoa</taxon>
        <taxon>Arthropoda</taxon>
        <taxon>Hexapoda</taxon>
        <taxon>Insecta</taxon>
        <taxon>Pterygota</taxon>
        <taxon>Neoptera</taxon>
        <taxon>Endopterygota</taxon>
        <taxon>Hymenoptera</taxon>
        <taxon>Apocrita</taxon>
        <taxon>Aculeata</taxon>
        <taxon>Vespoidea</taxon>
        <taxon>Vespidae</taxon>
        <taxon>Vespinae</taxon>
        <taxon>Vespula</taxon>
    </lineage>
</organism>
<sequence>MVRSVGWMVGSVEVPWVVMVLVVQLPVVGVKGSGGSWHPPPPPPSPPPPPPPLPSPPPPAASPLLLLPPLPSPLPAEPREGRVAGVRVGVGAGGLRHILPSLRGVEMREVQRGFGYGTRRGEKVEGGLEKAVAATVT</sequence>
<evidence type="ECO:0000256" key="2">
    <source>
        <dbReference type="SAM" id="SignalP"/>
    </source>
</evidence>
<evidence type="ECO:0000313" key="3">
    <source>
        <dbReference type="EMBL" id="KAF7382726.1"/>
    </source>
</evidence>
<feature type="region of interest" description="Disordered" evidence="1">
    <location>
        <begin position="32"/>
        <end position="79"/>
    </location>
</feature>
<feature type="chain" id="PRO_5032935710" evidence="2">
    <location>
        <begin position="33"/>
        <end position="137"/>
    </location>
</feature>
<evidence type="ECO:0000313" key="4">
    <source>
        <dbReference type="Proteomes" id="UP000614350"/>
    </source>
</evidence>
<dbReference type="EMBL" id="JACSEA010000018">
    <property type="protein sequence ID" value="KAF7382726.1"/>
    <property type="molecule type" value="Genomic_DNA"/>
</dbReference>
<proteinExistence type="predicted"/>
<feature type="signal peptide" evidence="2">
    <location>
        <begin position="1"/>
        <end position="32"/>
    </location>
</feature>
<protein>
    <submittedName>
        <fullName evidence="3">Uncharacterized protein</fullName>
    </submittedName>
</protein>
<gene>
    <name evidence="3" type="ORF">HZH66_013128</name>
</gene>
<accession>A0A834JBX7</accession>
<dbReference type="AlphaFoldDB" id="A0A834JBX7"/>